<feature type="non-terminal residue" evidence="2">
    <location>
        <position position="267"/>
    </location>
</feature>
<dbReference type="AlphaFoldDB" id="A0AAV2I6M9"/>
<gene>
    <name evidence="2" type="ORF">GSLYS_00015350001</name>
</gene>
<comment type="caution">
    <text evidence="2">The sequence shown here is derived from an EMBL/GenBank/DDBJ whole genome shotgun (WGS) entry which is preliminary data.</text>
</comment>
<dbReference type="EMBL" id="CAXITT010000450">
    <property type="protein sequence ID" value="CAL1541744.1"/>
    <property type="molecule type" value="Genomic_DNA"/>
</dbReference>
<name>A0AAV2I6M9_LYMST</name>
<organism evidence="2 3">
    <name type="scientific">Lymnaea stagnalis</name>
    <name type="common">Great pond snail</name>
    <name type="synonym">Helix stagnalis</name>
    <dbReference type="NCBI Taxonomy" id="6523"/>
    <lineage>
        <taxon>Eukaryota</taxon>
        <taxon>Metazoa</taxon>
        <taxon>Spiralia</taxon>
        <taxon>Lophotrochozoa</taxon>
        <taxon>Mollusca</taxon>
        <taxon>Gastropoda</taxon>
        <taxon>Heterobranchia</taxon>
        <taxon>Euthyneura</taxon>
        <taxon>Panpulmonata</taxon>
        <taxon>Hygrophila</taxon>
        <taxon>Lymnaeoidea</taxon>
        <taxon>Lymnaeidae</taxon>
        <taxon>Lymnaea</taxon>
    </lineage>
</organism>
<evidence type="ECO:0000313" key="3">
    <source>
        <dbReference type="Proteomes" id="UP001497497"/>
    </source>
</evidence>
<dbReference type="Proteomes" id="UP001497497">
    <property type="component" value="Unassembled WGS sequence"/>
</dbReference>
<reference evidence="2 3" key="1">
    <citation type="submission" date="2024-04" db="EMBL/GenBank/DDBJ databases">
        <authorList>
            <consortium name="Genoscope - CEA"/>
            <person name="William W."/>
        </authorList>
    </citation>
    <scope>NUCLEOTIDE SEQUENCE [LARGE SCALE GENOMIC DNA]</scope>
</reference>
<evidence type="ECO:0000256" key="1">
    <source>
        <dbReference type="SAM" id="MobiDB-lite"/>
    </source>
</evidence>
<feature type="region of interest" description="Disordered" evidence="1">
    <location>
        <begin position="73"/>
        <end position="118"/>
    </location>
</feature>
<feature type="compositionally biased region" description="Low complexity" evidence="1">
    <location>
        <begin position="105"/>
        <end position="118"/>
    </location>
</feature>
<feature type="region of interest" description="Disordered" evidence="1">
    <location>
        <begin position="1"/>
        <end position="50"/>
    </location>
</feature>
<feature type="compositionally biased region" description="Polar residues" evidence="1">
    <location>
        <begin position="9"/>
        <end position="18"/>
    </location>
</feature>
<accession>A0AAV2I6M9</accession>
<proteinExistence type="predicted"/>
<keyword evidence="3" id="KW-1185">Reference proteome</keyword>
<sequence>MMSVGSVENLAQGSNQGSRPELKSSRSEDKPDPPKPTNLGLTSHQTVEKLGPIKIHNITVTQDDRQQIFMSSNMQTSMGRQGGPVMGKMSRTRGVRGQQGNGSSPVTQQQQQQHTPLPQQQMLQQHHVQQFTPGQYIQLSTGAVQLMTTSQTVVSNAITSNESVSPTFTTSVKPISTPVPIASKPLPQSPSPGVGGAKPAMSALQPLHQIQQQGLKGTIVLQSNQYTGMTVLNANRLSSPAALAPQGFMTATLRNMTPTQVSSQQQA</sequence>
<protein>
    <submittedName>
        <fullName evidence="2">Uncharacterized protein</fullName>
    </submittedName>
</protein>
<feature type="region of interest" description="Disordered" evidence="1">
    <location>
        <begin position="179"/>
        <end position="198"/>
    </location>
</feature>
<evidence type="ECO:0000313" key="2">
    <source>
        <dbReference type="EMBL" id="CAL1541744.1"/>
    </source>
</evidence>
<feature type="compositionally biased region" description="Basic and acidic residues" evidence="1">
    <location>
        <begin position="20"/>
        <end position="33"/>
    </location>
</feature>